<dbReference type="Proteomes" id="UP000282759">
    <property type="component" value="Unassembled WGS sequence"/>
</dbReference>
<evidence type="ECO:0000256" key="1">
    <source>
        <dbReference type="SAM" id="SignalP"/>
    </source>
</evidence>
<evidence type="ECO:0000259" key="2">
    <source>
        <dbReference type="Pfam" id="PF13568"/>
    </source>
</evidence>
<organism evidence="3 4">
    <name type="scientific">Mucilaginibacter limnophilus</name>
    <dbReference type="NCBI Taxonomy" id="1932778"/>
    <lineage>
        <taxon>Bacteria</taxon>
        <taxon>Pseudomonadati</taxon>
        <taxon>Bacteroidota</taxon>
        <taxon>Sphingobacteriia</taxon>
        <taxon>Sphingobacteriales</taxon>
        <taxon>Sphingobacteriaceae</taxon>
        <taxon>Mucilaginibacter</taxon>
    </lineage>
</organism>
<comment type="caution">
    <text evidence="3">The sequence shown here is derived from an EMBL/GenBank/DDBJ whole genome shotgun (WGS) entry which is preliminary data.</text>
</comment>
<keyword evidence="1" id="KW-0732">Signal</keyword>
<proteinExistence type="predicted"/>
<name>A0A437MKB2_9SPHI</name>
<gene>
    <name evidence="3" type="ORF">EOD41_18520</name>
</gene>
<evidence type="ECO:0000313" key="4">
    <source>
        <dbReference type="Proteomes" id="UP000282759"/>
    </source>
</evidence>
<dbReference type="InterPro" id="IPR025665">
    <property type="entry name" value="Beta-barrel_OMP_2"/>
</dbReference>
<sequence>MKKVLLTICLAAATLTTFAQAPTFGIKGGVNFAKLQISAEGTDMTASSGNNTLFNAGVFVDFKFDKVSVQPGLFATAKGGKFSSNLMDDEGNALQDASAKFNLLYLQVPVNVVYHAPVTGGEFFFGAGPFVGYGISGKATANDGSSSQSEDVNFGDDGEFKTIDAGVNGIAGFKFANGFLLNLNYDLGLTNIANNSGDGRIKTRVFGISVGYQF</sequence>
<dbReference type="RefSeq" id="WP_127707743.1">
    <property type="nucleotide sequence ID" value="NZ_SACK01000010.1"/>
</dbReference>
<evidence type="ECO:0000313" key="3">
    <source>
        <dbReference type="EMBL" id="RVT98081.1"/>
    </source>
</evidence>
<dbReference type="Pfam" id="PF13568">
    <property type="entry name" value="OMP_b-brl_2"/>
    <property type="match status" value="1"/>
</dbReference>
<dbReference type="AlphaFoldDB" id="A0A437MKB2"/>
<feature type="signal peptide" evidence="1">
    <location>
        <begin position="1"/>
        <end position="21"/>
    </location>
</feature>
<keyword evidence="4" id="KW-1185">Reference proteome</keyword>
<protein>
    <submittedName>
        <fullName evidence="3">PorT family protein</fullName>
    </submittedName>
</protein>
<accession>A0A437MKB2</accession>
<dbReference type="EMBL" id="SACK01000010">
    <property type="protein sequence ID" value="RVT98081.1"/>
    <property type="molecule type" value="Genomic_DNA"/>
</dbReference>
<dbReference type="OrthoDB" id="1150878at2"/>
<reference evidence="3 4" key="1">
    <citation type="submission" date="2019-01" db="EMBL/GenBank/DDBJ databases">
        <authorList>
            <person name="Chen W.-M."/>
        </authorList>
    </citation>
    <scope>NUCLEOTIDE SEQUENCE [LARGE SCALE GENOMIC DNA]</scope>
    <source>
        <strain evidence="3 4">YBJ-36</strain>
    </source>
</reference>
<feature type="domain" description="Outer membrane protein beta-barrel" evidence="2">
    <location>
        <begin position="18"/>
        <end position="193"/>
    </location>
</feature>
<feature type="chain" id="PRO_5019580452" evidence="1">
    <location>
        <begin position="22"/>
        <end position="214"/>
    </location>
</feature>